<organism evidence="1 2">
    <name type="scientific">Batrachochytrium dendrobatidis (strain JAM81 / FGSC 10211)</name>
    <name type="common">Frog chytrid fungus</name>
    <dbReference type="NCBI Taxonomy" id="684364"/>
    <lineage>
        <taxon>Eukaryota</taxon>
        <taxon>Fungi</taxon>
        <taxon>Fungi incertae sedis</taxon>
        <taxon>Chytridiomycota</taxon>
        <taxon>Chytridiomycota incertae sedis</taxon>
        <taxon>Chytridiomycetes</taxon>
        <taxon>Rhizophydiales</taxon>
        <taxon>Rhizophydiales incertae sedis</taxon>
        <taxon>Batrachochytrium</taxon>
    </lineage>
</organism>
<sequence length="108" mass="12338">MSDIEVQQSFFNDMVVPDIPWLRVNSASSITKPVPSRGFMQTKAKVQVPNISSNLWFGYLVVEMMSHKHNTATTLRIVREHKGGLRIILNTNRYLSRLLSIKPIFVVP</sequence>
<evidence type="ECO:0000313" key="1">
    <source>
        <dbReference type="EMBL" id="EGF83105.1"/>
    </source>
</evidence>
<evidence type="ECO:0000313" key="2">
    <source>
        <dbReference type="Proteomes" id="UP000007241"/>
    </source>
</evidence>
<keyword evidence="2" id="KW-1185">Reference proteome</keyword>
<dbReference type="Proteomes" id="UP000007241">
    <property type="component" value="Unassembled WGS sequence"/>
</dbReference>
<dbReference type="RefSeq" id="XP_006675299.1">
    <property type="nucleotide sequence ID" value="XM_006675236.1"/>
</dbReference>
<dbReference type="HOGENOM" id="CLU_2196425_0_0_1"/>
<proteinExistence type="predicted"/>
<dbReference type="AlphaFoldDB" id="F4NTG0"/>
<reference evidence="1 2" key="1">
    <citation type="submission" date="2009-12" db="EMBL/GenBank/DDBJ databases">
        <title>The draft genome of Batrachochytrium dendrobatidis.</title>
        <authorList>
            <consortium name="US DOE Joint Genome Institute (JGI-PGF)"/>
            <person name="Kuo A."/>
            <person name="Salamov A."/>
            <person name="Schmutz J."/>
            <person name="Lucas S."/>
            <person name="Pitluck S."/>
            <person name="Rosenblum E."/>
            <person name="Stajich J."/>
            <person name="Eisen M."/>
            <person name="Grigoriev I.V."/>
        </authorList>
    </citation>
    <scope>NUCLEOTIDE SEQUENCE [LARGE SCALE GENOMIC DNA]</scope>
    <source>
        <strain evidence="2">JAM81 / FGSC 10211</strain>
    </source>
</reference>
<protein>
    <submittedName>
        <fullName evidence="1">Uncharacterized protein</fullName>
    </submittedName>
</protein>
<gene>
    <name evidence="1" type="ORF">BATDEDRAFT_21490</name>
</gene>
<accession>F4NTG0</accession>
<dbReference type="InParanoid" id="F4NTG0"/>
<dbReference type="GeneID" id="18237666"/>
<name>F4NTG0_BATDJ</name>
<dbReference type="EMBL" id="GL882879">
    <property type="protein sequence ID" value="EGF83105.1"/>
    <property type="molecule type" value="Genomic_DNA"/>
</dbReference>